<dbReference type="PRINTS" id="PR00625">
    <property type="entry name" value="JDOMAIN"/>
</dbReference>
<feature type="compositionally biased region" description="Basic residues" evidence="2">
    <location>
        <begin position="315"/>
        <end position="324"/>
    </location>
</feature>
<dbReference type="GO" id="GO:0005829">
    <property type="term" value="C:cytosol"/>
    <property type="evidence" value="ECO:0007669"/>
    <property type="project" value="TreeGrafter"/>
</dbReference>
<protein>
    <recommendedName>
        <fullName evidence="3">J domain-containing protein</fullName>
    </recommendedName>
</protein>
<dbReference type="PANTHER" id="PTHR24078:SF553">
    <property type="entry name" value="DNAJ HOMOLOG SUBFAMILY B MEMBER 5"/>
    <property type="match status" value="1"/>
</dbReference>
<gene>
    <name evidence="4" type="ORF">PILCRDRAFT_17088</name>
</gene>
<evidence type="ECO:0000259" key="3">
    <source>
        <dbReference type="PROSITE" id="PS50076"/>
    </source>
</evidence>
<evidence type="ECO:0000313" key="5">
    <source>
        <dbReference type="Proteomes" id="UP000054166"/>
    </source>
</evidence>
<dbReference type="Gene3D" id="2.60.260.20">
    <property type="entry name" value="Urease metallochaperone UreE, N-terminal domain"/>
    <property type="match status" value="2"/>
</dbReference>
<dbReference type="InterPro" id="IPR008971">
    <property type="entry name" value="HSP40/DnaJ_pept-bd"/>
</dbReference>
<feature type="compositionally biased region" description="Basic and acidic residues" evidence="2">
    <location>
        <begin position="80"/>
        <end position="91"/>
    </location>
</feature>
<dbReference type="InParanoid" id="A0A0C3B2F6"/>
<dbReference type="InterPro" id="IPR002939">
    <property type="entry name" value="DnaJ_C"/>
</dbReference>
<dbReference type="SUPFAM" id="SSF46565">
    <property type="entry name" value="Chaperone J-domain"/>
    <property type="match status" value="1"/>
</dbReference>
<proteinExistence type="predicted"/>
<dbReference type="GO" id="GO:0006413">
    <property type="term" value="P:translational initiation"/>
    <property type="evidence" value="ECO:0007669"/>
    <property type="project" value="TreeGrafter"/>
</dbReference>
<feature type="compositionally biased region" description="Basic and acidic residues" evidence="2">
    <location>
        <begin position="356"/>
        <end position="368"/>
    </location>
</feature>
<dbReference type="PROSITE" id="PS50076">
    <property type="entry name" value="DNAJ_2"/>
    <property type="match status" value="1"/>
</dbReference>
<dbReference type="InterPro" id="IPR051339">
    <property type="entry name" value="DnaJ_subfamily_B"/>
</dbReference>
<feature type="domain" description="J" evidence="3">
    <location>
        <begin position="8"/>
        <end position="76"/>
    </location>
</feature>
<dbReference type="EMBL" id="KN833321">
    <property type="protein sequence ID" value="KIM71427.1"/>
    <property type="molecule type" value="Genomic_DNA"/>
</dbReference>
<dbReference type="GO" id="GO:0006457">
    <property type="term" value="P:protein folding"/>
    <property type="evidence" value="ECO:0007669"/>
    <property type="project" value="InterPro"/>
</dbReference>
<dbReference type="Gene3D" id="1.10.287.110">
    <property type="entry name" value="DnaJ domain"/>
    <property type="match status" value="1"/>
</dbReference>
<dbReference type="OrthoDB" id="10250354at2759"/>
<dbReference type="AlphaFoldDB" id="A0A0C3B2F6"/>
<organism evidence="4 5">
    <name type="scientific">Piloderma croceum (strain F 1598)</name>
    <dbReference type="NCBI Taxonomy" id="765440"/>
    <lineage>
        <taxon>Eukaryota</taxon>
        <taxon>Fungi</taxon>
        <taxon>Dikarya</taxon>
        <taxon>Basidiomycota</taxon>
        <taxon>Agaricomycotina</taxon>
        <taxon>Agaricomycetes</taxon>
        <taxon>Agaricomycetidae</taxon>
        <taxon>Atheliales</taxon>
        <taxon>Atheliaceae</taxon>
        <taxon>Piloderma</taxon>
    </lineage>
</organism>
<feature type="compositionally biased region" description="Polar residues" evidence="2">
    <location>
        <begin position="200"/>
        <end position="236"/>
    </location>
</feature>
<dbReference type="CDD" id="cd10747">
    <property type="entry name" value="DnaJ_C"/>
    <property type="match status" value="1"/>
</dbReference>
<feature type="compositionally biased region" description="Low complexity" evidence="2">
    <location>
        <begin position="138"/>
        <end position="155"/>
    </location>
</feature>
<dbReference type="STRING" id="765440.A0A0C3B2F6"/>
<accession>A0A0C3B2F6</accession>
<dbReference type="CDD" id="cd06257">
    <property type="entry name" value="DnaJ"/>
    <property type="match status" value="1"/>
</dbReference>
<dbReference type="Pfam" id="PF00226">
    <property type="entry name" value="DnaJ"/>
    <property type="match status" value="1"/>
</dbReference>
<dbReference type="HOGENOM" id="CLU_031313_0_0_1"/>
<reference evidence="5" key="2">
    <citation type="submission" date="2015-01" db="EMBL/GenBank/DDBJ databases">
        <title>Evolutionary Origins and Diversification of the Mycorrhizal Mutualists.</title>
        <authorList>
            <consortium name="DOE Joint Genome Institute"/>
            <consortium name="Mycorrhizal Genomics Consortium"/>
            <person name="Kohler A."/>
            <person name="Kuo A."/>
            <person name="Nagy L.G."/>
            <person name="Floudas D."/>
            <person name="Copeland A."/>
            <person name="Barry K.W."/>
            <person name="Cichocki N."/>
            <person name="Veneault-Fourrey C."/>
            <person name="LaButti K."/>
            <person name="Lindquist E.A."/>
            <person name="Lipzen A."/>
            <person name="Lundell T."/>
            <person name="Morin E."/>
            <person name="Murat C."/>
            <person name="Riley R."/>
            <person name="Ohm R."/>
            <person name="Sun H."/>
            <person name="Tunlid A."/>
            <person name="Henrissat B."/>
            <person name="Grigoriev I.V."/>
            <person name="Hibbett D.S."/>
            <person name="Martin F."/>
        </authorList>
    </citation>
    <scope>NUCLEOTIDE SEQUENCE [LARGE SCALE GENOMIC DNA]</scope>
    <source>
        <strain evidence="5">F 1598</strain>
    </source>
</reference>
<evidence type="ECO:0000313" key="4">
    <source>
        <dbReference type="EMBL" id="KIM71427.1"/>
    </source>
</evidence>
<dbReference type="InterPro" id="IPR036869">
    <property type="entry name" value="J_dom_sf"/>
</dbReference>
<evidence type="ECO:0000256" key="2">
    <source>
        <dbReference type="SAM" id="MobiDB-lite"/>
    </source>
</evidence>
<evidence type="ECO:0000256" key="1">
    <source>
        <dbReference type="ARBA" id="ARBA00023186"/>
    </source>
</evidence>
<feature type="compositionally biased region" description="Basic and acidic residues" evidence="2">
    <location>
        <begin position="277"/>
        <end position="295"/>
    </location>
</feature>
<feature type="region of interest" description="Disordered" evidence="2">
    <location>
        <begin position="63"/>
        <end position="368"/>
    </location>
</feature>
<keyword evidence="5" id="KW-1185">Reference proteome</keyword>
<dbReference type="Proteomes" id="UP000054166">
    <property type="component" value="Unassembled WGS sequence"/>
</dbReference>
<dbReference type="PANTHER" id="PTHR24078">
    <property type="entry name" value="DNAJ HOMOLOG SUBFAMILY C MEMBER"/>
    <property type="match status" value="1"/>
</dbReference>
<dbReference type="GO" id="GO:0051082">
    <property type="term" value="F:unfolded protein binding"/>
    <property type="evidence" value="ECO:0007669"/>
    <property type="project" value="InterPro"/>
</dbReference>
<keyword evidence="1" id="KW-0143">Chaperone</keyword>
<sequence length="561" mass="60575">MPNVGRKDPYSVLEISRDAAEDEIKAAYKRMAKRWHPDRHVSGKEIAAQKFIEGHDAYRTLMAKQIHRRSKASSQAPKGDAPEKASSERSDSGNSSLNADDAGPSPKHSGSAVPHAPSTHTPVDKQPSPSGSQHAPLDGDNSDSSSTTGSSCGASVKPTADNASPRPKTANAHSTPSSPGPLYQSGSSHAGDKSPCISGVKQTSPKPTADNASPRFQNADVHSTTSSPGPVYQSVSLHAGDKSPRISGVNQTSAKPAVDNVSPRPKTPDAPSIHSSPESEHRSVSSHASDAHPRDAPTSPKATSPDSPKSPPQKFRARLRRKRKSNPEPAPDPDLEDHVDDYVHISQSKGIPTEPNGHDEGDNTVDEGKKFEPALRPLNSPLSSPKEWQFPLELTLEELFHGTTIRFRVTRRLLTGKTKQCLVVIDIPQGTYAGTKIRCPGIGHERKNGTRQDVVFIVAEKPHNRFERVEDDLFLDVLVPYVDQLAEQGGDITVEGIDGTMLAVNIPYPIEQNLTDGKVIVIGAGMPFRDGRGDLIVKWQVVFPSPTSKWDSLKKALHREQ</sequence>
<dbReference type="SMART" id="SM00271">
    <property type="entry name" value="DnaJ"/>
    <property type="match status" value="1"/>
</dbReference>
<dbReference type="InterPro" id="IPR001623">
    <property type="entry name" value="DnaJ_domain"/>
</dbReference>
<reference evidence="4 5" key="1">
    <citation type="submission" date="2014-04" db="EMBL/GenBank/DDBJ databases">
        <authorList>
            <consortium name="DOE Joint Genome Institute"/>
            <person name="Kuo A."/>
            <person name="Tarkka M."/>
            <person name="Buscot F."/>
            <person name="Kohler A."/>
            <person name="Nagy L.G."/>
            <person name="Floudas D."/>
            <person name="Copeland A."/>
            <person name="Barry K.W."/>
            <person name="Cichocki N."/>
            <person name="Veneault-Fourrey C."/>
            <person name="LaButti K."/>
            <person name="Lindquist E.A."/>
            <person name="Lipzen A."/>
            <person name="Lundell T."/>
            <person name="Morin E."/>
            <person name="Murat C."/>
            <person name="Sun H."/>
            <person name="Tunlid A."/>
            <person name="Henrissat B."/>
            <person name="Grigoriev I.V."/>
            <person name="Hibbett D.S."/>
            <person name="Martin F."/>
            <person name="Nordberg H.P."/>
            <person name="Cantor M.N."/>
            <person name="Hua S.X."/>
        </authorList>
    </citation>
    <scope>NUCLEOTIDE SEQUENCE [LARGE SCALE GENOMIC DNA]</scope>
    <source>
        <strain evidence="4 5">F 1598</strain>
    </source>
</reference>
<name>A0A0C3B2F6_PILCF</name>
<dbReference type="GO" id="GO:0051087">
    <property type="term" value="F:protein-folding chaperone binding"/>
    <property type="evidence" value="ECO:0007669"/>
    <property type="project" value="TreeGrafter"/>
</dbReference>
<dbReference type="SUPFAM" id="SSF49493">
    <property type="entry name" value="HSP40/DnaJ peptide-binding domain"/>
    <property type="match status" value="2"/>
</dbReference>
<dbReference type="Pfam" id="PF01556">
    <property type="entry name" value="DnaJ_C"/>
    <property type="match status" value="1"/>
</dbReference>